<dbReference type="Gene3D" id="3.30.40.10">
    <property type="entry name" value="Zinc/RING finger domain, C3HC4 (zinc finger)"/>
    <property type="match status" value="1"/>
</dbReference>
<evidence type="ECO:0000256" key="6">
    <source>
        <dbReference type="PROSITE-ProRule" id="PRU00723"/>
    </source>
</evidence>
<evidence type="ECO:0000256" key="1">
    <source>
        <dbReference type="ARBA" id="ARBA00022679"/>
    </source>
</evidence>
<dbReference type="Pfam" id="PF00097">
    <property type="entry name" value="zf-C3HC4"/>
    <property type="match status" value="1"/>
</dbReference>
<keyword evidence="4 6" id="KW-0863">Zinc-finger</keyword>
<dbReference type="SMART" id="SM00356">
    <property type="entry name" value="ZnF_C3H1"/>
    <property type="match status" value="3"/>
</dbReference>
<dbReference type="PANTHER" id="PTHR11224">
    <property type="entry name" value="MAKORIN-RELATED"/>
    <property type="match status" value="1"/>
</dbReference>
<dbReference type="Gene3D" id="3.30.1370.210">
    <property type="match status" value="1"/>
</dbReference>
<dbReference type="InterPro" id="IPR013083">
    <property type="entry name" value="Znf_RING/FYVE/PHD"/>
</dbReference>
<comment type="caution">
    <text evidence="10">The sequence shown here is derived from an EMBL/GenBank/DDBJ whole genome shotgun (WGS) entry which is preliminary data.</text>
</comment>
<accession>A0A835KE23</accession>
<reference evidence="10 11" key="1">
    <citation type="submission" date="2020-10" db="EMBL/GenBank/DDBJ databases">
        <title>Plant Genome Project.</title>
        <authorList>
            <person name="Zhang R.-G."/>
        </authorList>
    </citation>
    <scope>NUCLEOTIDE SEQUENCE [LARGE SCALE GENOMIC DNA]</scope>
    <source>
        <strain evidence="10">FAFU-HL-1</strain>
        <tissue evidence="10">Leaf</tissue>
    </source>
</reference>
<evidence type="ECO:0000256" key="7">
    <source>
        <dbReference type="SAM" id="MobiDB-lite"/>
    </source>
</evidence>
<dbReference type="EMBL" id="JADGMS010000004">
    <property type="protein sequence ID" value="KAF9684146.1"/>
    <property type="molecule type" value="Genomic_DNA"/>
</dbReference>
<gene>
    <name evidence="10" type="ORF">SADUNF_Sadunf04G0087400</name>
</gene>
<dbReference type="Pfam" id="PF18044">
    <property type="entry name" value="zf-CCCH_4"/>
    <property type="match status" value="1"/>
</dbReference>
<evidence type="ECO:0000313" key="11">
    <source>
        <dbReference type="Proteomes" id="UP000657918"/>
    </source>
</evidence>
<dbReference type="InterPro" id="IPR000571">
    <property type="entry name" value="Znf_CCCH"/>
</dbReference>
<dbReference type="Proteomes" id="UP000657918">
    <property type="component" value="Chromosome 4"/>
</dbReference>
<feature type="compositionally biased region" description="Basic residues" evidence="7">
    <location>
        <begin position="367"/>
        <end position="384"/>
    </location>
</feature>
<organism evidence="10 11">
    <name type="scientific">Salix dunnii</name>
    <dbReference type="NCBI Taxonomy" id="1413687"/>
    <lineage>
        <taxon>Eukaryota</taxon>
        <taxon>Viridiplantae</taxon>
        <taxon>Streptophyta</taxon>
        <taxon>Embryophyta</taxon>
        <taxon>Tracheophyta</taxon>
        <taxon>Spermatophyta</taxon>
        <taxon>Magnoliopsida</taxon>
        <taxon>eudicotyledons</taxon>
        <taxon>Gunneridae</taxon>
        <taxon>Pentapetalae</taxon>
        <taxon>rosids</taxon>
        <taxon>fabids</taxon>
        <taxon>Malpighiales</taxon>
        <taxon>Salicaceae</taxon>
        <taxon>Saliceae</taxon>
        <taxon>Salix</taxon>
    </lineage>
</organism>
<feature type="region of interest" description="Disordered" evidence="7">
    <location>
        <begin position="366"/>
        <end position="386"/>
    </location>
</feature>
<evidence type="ECO:0000256" key="2">
    <source>
        <dbReference type="ARBA" id="ARBA00022723"/>
    </source>
</evidence>
<evidence type="ECO:0008006" key="12">
    <source>
        <dbReference type="Google" id="ProtNLM"/>
    </source>
</evidence>
<dbReference type="InterPro" id="IPR017907">
    <property type="entry name" value="Znf_RING_CS"/>
</dbReference>
<dbReference type="SUPFAM" id="SSF90229">
    <property type="entry name" value="CCCH zinc finger"/>
    <property type="match status" value="1"/>
</dbReference>
<dbReference type="GO" id="GO:0061630">
    <property type="term" value="F:ubiquitin protein ligase activity"/>
    <property type="evidence" value="ECO:0007669"/>
    <property type="project" value="UniProtKB-EC"/>
</dbReference>
<dbReference type="AlphaFoldDB" id="A0A835KE23"/>
<feature type="zinc finger region" description="C3H1-type" evidence="6">
    <location>
        <begin position="332"/>
        <end position="361"/>
    </location>
</feature>
<dbReference type="Pfam" id="PF14608">
    <property type="entry name" value="zf-CCCH_2"/>
    <property type="match status" value="1"/>
</dbReference>
<dbReference type="InterPro" id="IPR045072">
    <property type="entry name" value="MKRN-like"/>
</dbReference>
<dbReference type="GO" id="GO:0000209">
    <property type="term" value="P:protein polyubiquitination"/>
    <property type="evidence" value="ECO:0007669"/>
    <property type="project" value="InterPro"/>
</dbReference>
<feature type="domain" description="RING-type" evidence="8">
    <location>
        <begin position="249"/>
        <end position="303"/>
    </location>
</feature>
<dbReference type="SUPFAM" id="SSF57850">
    <property type="entry name" value="RING/U-box"/>
    <property type="match status" value="1"/>
</dbReference>
<keyword evidence="5 6" id="KW-0862">Zinc</keyword>
<dbReference type="InterPro" id="IPR036855">
    <property type="entry name" value="Znf_CCCH_sf"/>
</dbReference>
<evidence type="ECO:0000259" key="8">
    <source>
        <dbReference type="PROSITE" id="PS50089"/>
    </source>
</evidence>
<evidence type="ECO:0000256" key="5">
    <source>
        <dbReference type="ARBA" id="ARBA00022833"/>
    </source>
</evidence>
<name>A0A835KE23_9ROSI</name>
<keyword evidence="2 6" id="KW-0479">Metal-binding</keyword>
<keyword evidence="1" id="KW-0808">Transferase</keyword>
<dbReference type="InterPro" id="IPR041367">
    <property type="entry name" value="Znf-CCCH_4"/>
</dbReference>
<dbReference type="InterPro" id="IPR018957">
    <property type="entry name" value="Znf_C3HC4_RING-type"/>
</dbReference>
<feature type="domain" description="C3H1-type" evidence="9">
    <location>
        <begin position="332"/>
        <end position="361"/>
    </location>
</feature>
<dbReference type="PANTHER" id="PTHR11224:SF10">
    <property type="entry name" value="IP09428P-RELATED"/>
    <property type="match status" value="1"/>
</dbReference>
<feature type="domain" description="C3H1-type" evidence="9">
    <location>
        <begin position="114"/>
        <end position="141"/>
    </location>
</feature>
<feature type="zinc finger region" description="C3H1-type" evidence="6">
    <location>
        <begin position="180"/>
        <end position="207"/>
    </location>
</feature>
<dbReference type="GO" id="GO:0008270">
    <property type="term" value="F:zinc ion binding"/>
    <property type="evidence" value="ECO:0007669"/>
    <property type="project" value="UniProtKB-KW"/>
</dbReference>
<dbReference type="OrthoDB" id="411372at2759"/>
<dbReference type="PROSITE" id="PS50103">
    <property type="entry name" value="ZF_C3H1"/>
    <property type="match status" value="3"/>
</dbReference>
<dbReference type="PROSITE" id="PS50089">
    <property type="entry name" value="ZF_RING_2"/>
    <property type="match status" value="1"/>
</dbReference>
<keyword evidence="11" id="KW-1185">Reference proteome</keyword>
<evidence type="ECO:0000313" key="10">
    <source>
        <dbReference type="EMBL" id="KAF9684146.1"/>
    </source>
</evidence>
<feature type="zinc finger region" description="C3H1-type" evidence="6">
    <location>
        <begin position="114"/>
        <end position="141"/>
    </location>
</feature>
<protein>
    <recommendedName>
        <fullName evidence="12">RING-type E3 ubiquitin transferase</fullName>
    </recommendedName>
</protein>
<dbReference type="InterPro" id="IPR001841">
    <property type="entry name" value="Znf_RING"/>
</dbReference>
<keyword evidence="3" id="KW-0677">Repeat</keyword>
<dbReference type="SMART" id="SM00184">
    <property type="entry name" value="RING"/>
    <property type="match status" value="1"/>
</dbReference>
<dbReference type="PROSITE" id="PS00518">
    <property type="entry name" value="ZF_RING_1"/>
    <property type="match status" value="1"/>
</dbReference>
<evidence type="ECO:0000259" key="9">
    <source>
        <dbReference type="PROSITE" id="PS50103"/>
    </source>
</evidence>
<dbReference type="Pfam" id="PF00642">
    <property type="entry name" value="zf-CCCH"/>
    <property type="match status" value="1"/>
</dbReference>
<feature type="domain" description="C3H1-type" evidence="9">
    <location>
        <begin position="180"/>
        <end position="207"/>
    </location>
</feature>
<dbReference type="CDD" id="cd16521">
    <property type="entry name" value="RING-HC_MKRN"/>
    <property type="match status" value="1"/>
</dbReference>
<proteinExistence type="predicted"/>
<evidence type="ECO:0000256" key="4">
    <source>
        <dbReference type="ARBA" id="ARBA00022771"/>
    </source>
</evidence>
<evidence type="ECO:0000256" key="3">
    <source>
        <dbReference type="ARBA" id="ARBA00022737"/>
    </source>
</evidence>
<sequence>MQKARSPVALKPTNSLKIHVPFFQRNTYFFAQLKLGPIILRRILEHSMVLPSPILNLLLIGNGFPVLQHTSYTEGSFGNFKLKLRAPKLPRARATPPTFPLRNFASILLKEHAGEGIIVCTFYQKGNCTYGSRCKYEHVKTSWVASGGAAGASSSSMSPHQSVILSSVPACAVLSRNGKKEDRPLCSFDVAGDCPHGDKCSFVHGDLCPTCGKNSLHPFRADEREEHLKSCEKNQKFYVAVKRSEEIECCVCLDRVLSKPTAAERKFAVLPECDHPFCISCIRNWRNGSPASGMALRACPICRKTSHFVIPSLIWYSSKEEKQEIIDTYKARLKKIDCKHFNFGNGNCPFSINCFYKHTVMPGSYTWKHHKPPPRRPPPRRRSNTGHMDSSFDYLGPAVVDLLDLFDDDYLDYDNYCDPFHEGYQLDILDYEDYFEEEHLSPFDMALLLAGMDCGGASDISSDDDDFY</sequence>